<dbReference type="EMBL" id="CZBI01000008">
    <property type="protein sequence ID" value="CUQ42312.1"/>
    <property type="molecule type" value="Genomic_DNA"/>
</dbReference>
<evidence type="ECO:0000313" key="2">
    <source>
        <dbReference type="Proteomes" id="UP000095541"/>
    </source>
</evidence>
<sequence>MNQTVVSPLGVTKKSILSLFSSFGKEEWSQTEVVGEIMFVPISL</sequence>
<proteinExistence type="predicted"/>
<reference evidence="1 2" key="1">
    <citation type="submission" date="2015-09" db="EMBL/GenBank/DDBJ databases">
        <authorList>
            <consortium name="Pathogen Informatics"/>
        </authorList>
    </citation>
    <scope>NUCLEOTIDE SEQUENCE [LARGE SCALE GENOMIC DNA]</scope>
    <source>
        <strain evidence="1 2">2789STDY5834945</strain>
    </source>
</reference>
<gene>
    <name evidence="1" type="ORF">ERS852557_04355</name>
</gene>
<dbReference type="Proteomes" id="UP000095541">
    <property type="component" value="Unassembled WGS sequence"/>
</dbReference>
<evidence type="ECO:0000313" key="1">
    <source>
        <dbReference type="EMBL" id="CUQ42312.1"/>
    </source>
</evidence>
<name>A0A174W5V5_BACT4</name>
<dbReference type="AlphaFoldDB" id="A0A174W5V5"/>
<organism evidence="1 2">
    <name type="scientific">Bacteroides thetaiotaomicron</name>
    <dbReference type="NCBI Taxonomy" id="818"/>
    <lineage>
        <taxon>Bacteria</taxon>
        <taxon>Pseudomonadati</taxon>
        <taxon>Bacteroidota</taxon>
        <taxon>Bacteroidia</taxon>
        <taxon>Bacteroidales</taxon>
        <taxon>Bacteroidaceae</taxon>
        <taxon>Bacteroides</taxon>
    </lineage>
</organism>
<accession>A0A174W5V5</accession>
<dbReference type="RefSeq" id="WP_258970222.1">
    <property type="nucleotide sequence ID" value="NZ_CZBI01000008.1"/>
</dbReference>
<protein>
    <submittedName>
        <fullName evidence="1">Uncharacterized protein</fullName>
    </submittedName>
</protein>